<dbReference type="InterPro" id="IPR036875">
    <property type="entry name" value="Znf_CCHC_sf"/>
</dbReference>
<dbReference type="AlphaFoldDB" id="A0A151IIU9"/>
<name>A0A151IIU9_9HYME</name>
<dbReference type="InterPro" id="IPR001878">
    <property type="entry name" value="Znf_CCHC"/>
</dbReference>
<dbReference type="SMART" id="SM00343">
    <property type="entry name" value="ZnF_C2HC"/>
    <property type="match status" value="2"/>
</dbReference>
<dbReference type="SUPFAM" id="SSF57756">
    <property type="entry name" value="Retrovirus zinc finger-like domains"/>
    <property type="match status" value="1"/>
</dbReference>
<evidence type="ECO:0000256" key="1">
    <source>
        <dbReference type="PROSITE-ProRule" id="PRU00047"/>
    </source>
</evidence>
<keyword evidence="1" id="KW-0863">Zinc-finger</keyword>
<dbReference type="GO" id="GO:0008270">
    <property type="term" value="F:zinc ion binding"/>
    <property type="evidence" value="ECO:0007669"/>
    <property type="project" value="UniProtKB-KW"/>
</dbReference>
<gene>
    <name evidence="3" type="ORF">ALC62_06587</name>
</gene>
<dbReference type="PROSITE" id="PS50158">
    <property type="entry name" value="ZF_CCHC"/>
    <property type="match status" value="1"/>
</dbReference>
<dbReference type="Gene3D" id="4.10.60.10">
    <property type="entry name" value="Zinc finger, CCHC-type"/>
    <property type="match status" value="1"/>
</dbReference>
<dbReference type="EMBL" id="KQ977455">
    <property type="protein sequence ID" value="KYN02587.1"/>
    <property type="molecule type" value="Genomic_DNA"/>
</dbReference>
<keyword evidence="1" id="KW-0479">Metal-binding</keyword>
<protein>
    <submittedName>
        <fullName evidence="3">Gag-Pol polyprotein</fullName>
    </submittedName>
</protein>
<dbReference type="Proteomes" id="UP000078542">
    <property type="component" value="Unassembled WGS sequence"/>
</dbReference>
<accession>A0A151IIU9</accession>
<reference evidence="3 4" key="1">
    <citation type="submission" date="2016-03" db="EMBL/GenBank/DDBJ databases">
        <title>Cyphomyrmex costatus WGS genome.</title>
        <authorList>
            <person name="Nygaard S."/>
            <person name="Hu H."/>
            <person name="Boomsma J."/>
            <person name="Zhang G."/>
        </authorList>
    </citation>
    <scope>NUCLEOTIDE SEQUENCE [LARGE SCALE GENOMIC DNA]</scope>
    <source>
        <strain evidence="3">MS0001</strain>
        <tissue evidence="3">Whole body</tissue>
    </source>
</reference>
<feature type="domain" description="CCHC-type" evidence="2">
    <location>
        <begin position="216"/>
        <end position="232"/>
    </location>
</feature>
<organism evidence="3 4">
    <name type="scientific">Cyphomyrmex costatus</name>
    <dbReference type="NCBI Taxonomy" id="456900"/>
    <lineage>
        <taxon>Eukaryota</taxon>
        <taxon>Metazoa</taxon>
        <taxon>Ecdysozoa</taxon>
        <taxon>Arthropoda</taxon>
        <taxon>Hexapoda</taxon>
        <taxon>Insecta</taxon>
        <taxon>Pterygota</taxon>
        <taxon>Neoptera</taxon>
        <taxon>Endopterygota</taxon>
        <taxon>Hymenoptera</taxon>
        <taxon>Apocrita</taxon>
        <taxon>Aculeata</taxon>
        <taxon>Formicoidea</taxon>
        <taxon>Formicidae</taxon>
        <taxon>Myrmicinae</taxon>
        <taxon>Cyphomyrmex</taxon>
    </lineage>
</organism>
<sequence length="262" mass="29765">MRIEESRALFPVSDDDLFRCLPFFLTGAALYWFRNRRAEWRTWGEFAGAWRLRFGVSDFQFTLRDEILRRILGEFESVADYLTCMQALFDQLSPPYGPAWNIQEQLNYAHRNMLPRLQIAIQRDEFYDLTSLERKASLALLDILCYRAPPLPDRSLLPNLAYRPPKMSPRAPGVGAAGFSASGTATEARGNRFTGVSAESSTSPADTAVEATSGLKCWNCERLGHRARDCREERRLYCYRCGRASVTRRTCPNCAGNAEASH</sequence>
<keyword evidence="1" id="KW-0862">Zinc</keyword>
<evidence type="ECO:0000313" key="4">
    <source>
        <dbReference type="Proteomes" id="UP000078542"/>
    </source>
</evidence>
<proteinExistence type="predicted"/>
<dbReference type="GO" id="GO:0003676">
    <property type="term" value="F:nucleic acid binding"/>
    <property type="evidence" value="ECO:0007669"/>
    <property type="project" value="InterPro"/>
</dbReference>
<evidence type="ECO:0000259" key="2">
    <source>
        <dbReference type="PROSITE" id="PS50158"/>
    </source>
</evidence>
<evidence type="ECO:0000313" key="3">
    <source>
        <dbReference type="EMBL" id="KYN02587.1"/>
    </source>
</evidence>
<dbReference type="Pfam" id="PF00098">
    <property type="entry name" value="zf-CCHC"/>
    <property type="match status" value="1"/>
</dbReference>
<dbReference type="STRING" id="456900.A0A151IIU9"/>
<keyword evidence="4" id="KW-1185">Reference proteome</keyword>